<accession>A0ABD3KCX7</accession>
<dbReference type="SMART" id="SM00367">
    <property type="entry name" value="LRR_CC"/>
    <property type="match status" value="9"/>
</dbReference>
<evidence type="ECO:0000313" key="2">
    <source>
        <dbReference type="EMBL" id="KAL3736872.1"/>
    </source>
</evidence>
<dbReference type="EMBL" id="JBJKBG010000006">
    <property type="protein sequence ID" value="KAL3736872.1"/>
    <property type="molecule type" value="Genomic_DNA"/>
</dbReference>
<evidence type="ECO:0000259" key="1">
    <source>
        <dbReference type="Pfam" id="PF25372"/>
    </source>
</evidence>
<protein>
    <recommendedName>
        <fullName evidence="1">F-box/LRR-repeat protein 15-like leucin rich repeat domain-containing protein</fullName>
    </recommendedName>
</protein>
<feature type="domain" description="F-box/LRR-repeat protein 15-like leucin rich repeat" evidence="1">
    <location>
        <begin position="169"/>
        <end position="358"/>
    </location>
</feature>
<gene>
    <name evidence="2" type="ORF">ACJRO7_025756</name>
</gene>
<sequence>MSDRSTECRELPRECWEIVLASLESEADLEPVSAVCRQFLSIADALRTSLAVPNQLAPHLPSLLSRFRSLRSVDLSPFRGDPYDVLLQIARFPRLPLERLDLSNQPCLRLDGLREVGSKFGALKVLVLSKVTLLQDNDLVSIAGFFPLLEELDISYPELRSYPELSDSAGVTDRGVSALSQRLRRLSRIDVSGNQFVSDQSLVALSVNCPSLREIGFRDCSFITQSGIASLIKNRPDLVSMSVNVIGLYAELVDSLGYARGLSSLDFSRSFVSDGLLMSVAEANIPLKSLVLSHASGFTFNGISEIVLKHGGIEVLDFEGVTFLTDHFMAAICEFLRGLTSVNLSFCSKLTNATLHSLVRWCPLLKEIKMEKTKLKKDNAYEAIIAANSRVRSLNISRNVKLTDECLKKIARVCPRLQYLNVGYCAEITGAGIMGVLKSCPEIKHLEINHCRNMANLSIDFELPRLEVLRAEGSGLNDQQLVAIGKRSCHLKRLDLPNCLNLSTKGVMEAVSHCKTLREINLKWCYNLNVDIKVLAWMVSTRRSLRRIVPPCGSIQSKSRRKFFLQHGCLVCD</sequence>
<comment type="caution">
    <text evidence="2">The sequence shown here is derived from an EMBL/GenBank/DDBJ whole genome shotgun (WGS) entry which is preliminary data.</text>
</comment>
<dbReference type="Pfam" id="PF25372">
    <property type="entry name" value="DUF7885"/>
    <property type="match status" value="2"/>
</dbReference>
<dbReference type="InterPro" id="IPR032675">
    <property type="entry name" value="LRR_dom_sf"/>
</dbReference>
<reference evidence="2 3" key="1">
    <citation type="submission" date="2024-11" db="EMBL/GenBank/DDBJ databases">
        <title>Chromosome-level genome assembly of Eucalyptus globulus Labill. provides insights into its genome evolution.</title>
        <authorList>
            <person name="Li X."/>
        </authorList>
    </citation>
    <scope>NUCLEOTIDE SEQUENCE [LARGE SCALE GENOMIC DNA]</scope>
    <source>
        <strain evidence="2">CL2024</strain>
        <tissue evidence="2">Fresh tender leaves</tissue>
    </source>
</reference>
<dbReference type="PANTHER" id="PTHR13318:SF106">
    <property type="entry name" value="F-BOX_LRR-REPEAT PROTEIN 2"/>
    <property type="match status" value="1"/>
</dbReference>
<keyword evidence="3" id="KW-1185">Reference proteome</keyword>
<dbReference type="Proteomes" id="UP001634007">
    <property type="component" value="Unassembled WGS sequence"/>
</dbReference>
<feature type="domain" description="F-box/LRR-repeat protein 15-like leucin rich repeat" evidence="1">
    <location>
        <begin position="362"/>
        <end position="518"/>
    </location>
</feature>
<dbReference type="SUPFAM" id="SSF52047">
    <property type="entry name" value="RNI-like"/>
    <property type="match status" value="2"/>
</dbReference>
<evidence type="ECO:0000313" key="3">
    <source>
        <dbReference type="Proteomes" id="UP001634007"/>
    </source>
</evidence>
<organism evidence="2 3">
    <name type="scientific">Eucalyptus globulus</name>
    <name type="common">Tasmanian blue gum</name>
    <dbReference type="NCBI Taxonomy" id="34317"/>
    <lineage>
        <taxon>Eukaryota</taxon>
        <taxon>Viridiplantae</taxon>
        <taxon>Streptophyta</taxon>
        <taxon>Embryophyta</taxon>
        <taxon>Tracheophyta</taxon>
        <taxon>Spermatophyta</taxon>
        <taxon>Magnoliopsida</taxon>
        <taxon>eudicotyledons</taxon>
        <taxon>Gunneridae</taxon>
        <taxon>Pentapetalae</taxon>
        <taxon>rosids</taxon>
        <taxon>malvids</taxon>
        <taxon>Myrtales</taxon>
        <taxon>Myrtaceae</taxon>
        <taxon>Myrtoideae</taxon>
        <taxon>Eucalypteae</taxon>
        <taxon>Eucalyptus</taxon>
    </lineage>
</organism>
<dbReference type="AlphaFoldDB" id="A0ABD3KCX7"/>
<dbReference type="InterPro" id="IPR057207">
    <property type="entry name" value="FBXL15_LRR"/>
</dbReference>
<name>A0ABD3KCX7_EUCGL</name>
<proteinExistence type="predicted"/>
<dbReference type="PANTHER" id="PTHR13318">
    <property type="entry name" value="PARTNER OF PAIRED, ISOFORM B-RELATED"/>
    <property type="match status" value="1"/>
</dbReference>
<dbReference type="Gene3D" id="3.80.10.10">
    <property type="entry name" value="Ribonuclease Inhibitor"/>
    <property type="match status" value="4"/>
</dbReference>
<dbReference type="InterPro" id="IPR006553">
    <property type="entry name" value="Leu-rich_rpt_Cys-con_subtyp"/>
</dbReference>